<evidence type="ECO:0000313" key="5">
    <source>
        <dbReference type="EMBL" id="MBB4482772.1"/>
    </source>
</evidence>
<dbReference type="PANTHER" id="PTHR33204">
    <property type="entry name" value="TRANSCRIPTIONAL REGULATOR, MARR FAMILY"/>
    <property type="match status" value="1"/>
</dbReference>
<dbReference type="RefSeq" id="WP_246723382.1">
    <property type="nucleotide sequence ID" value="NZ_JACIHU010000014.1"/>
</dbReference>
<evidence type="ECO:0000313" key="6">
    <source>
        <dbReference type="EMBL" id="MBB4538452.1"/>
    </source>
</evidence>
<dbReference type="SUPFAM" id="SSF46785">
    <property type="entry name" value="Winged helix' DNA-binding domain"/>
    <property type="match status" value="1"/>
</dbReference>
<gene>
    <name evidence="5" type="ORF">GGE46_005387</name>
    <name evidence="6" type="ORF">GGE57_005235</name>
</gene>
<comment type="caution">
    <text evidence="6">The sequence shown here is derived from an EMBL/GenBank/DDBJ whole genome shotgun (WGS) entry which is preliminary data.</text>
</comment>
<evidence type="ECO:0000256" key="1">
    <source>
        <dbReference type="ARBA" id="ARBA00023015"/>
    </source>
</evidence>
<dbReference type="GO" id="GO:0003677">
    <property type="term" value="F:DNA binding"/>
    <property type="evidence" value="ECO:0007669"/>
    <property type="project" value="UniProtKB-KW"/>
</dbReference>
<evidence type="ECO:0000313" key="8">
    <source>
        <dbReference type="Proteomes" id="UP000557344"/>
    </source>
</evidence>
<reference evidence="7 8" key="1">
    <citation type="submission" date="2020-08" db="EMBL/GenBank/DDBJ databases">
        <title>Genomic Encyclopedia of Type Strains, Phase IV (KMG-V): Genome sequencing to study the core and pangenomes of soil and plant-associated prokaryotes.</title>
        <authorList>
            <person name="Whitman W."/>
        </authorList>
    </citation>
    <scope>NUCLEOTIDE SEQUENCE [LARGE SCALE GENOMIC DNA]</scope>
    <source>
        <strain evidence="5 8">SEMIA 471</strain>
        <strain evidence="6 7">SEMIA 489</strain>
    </source>
</reference>
<evidence type="ECO:0000313" key="7">
    <source>
        <dbReference type="Proteomes" id="UP000523431"/>
    </source>
</evidence>
<dbReference type="PROSITE" id="PS51118">
    <property type="entry name" value="HTH_HXLR"/>
    <property type="match status" value="1"/>
</dbReference>
<evidence type="ECO:0000256" key="2">
    <source>
        <dbReference type="ARBA" id="ARBA00023125"/>
    </source>
</evidence>
<organism evidence="6 7">
    <name type="scientific">Rhizobium etli</name>
    <dbReference type="NCBI Taxonomy" id="29449"/>
    <lineage>
        <taxon>Bacteria</taxon>
        <taxon>Pseudomonadati</taxon>
        <taxon>Pseudomonadota</taxon>
        <taxon>Alphaproteobacteria</taxon>
        <taxon>Hyphomicrobiales</taxon>
        <taxon>Rhizobiaceae</taxon>
        <taxon>Rhizobium/Agrobacterium group</taxon>
        <taxon>Rhizobium</taxon>
    </lineage>
</organism>
<dbReference type="Gene3D" id="1.10.10.10">
    <property type="entry name" value="Winged helix-like DNA-binding domain superfamily/Winged helix DNA-binding domain"/>
    <property type="match status" value="1"/>
</dbReference>
<dbReference type="InterPro" id="IPR036388">
    <property type="entry name" value="WH-like_DNA-bd_sf"/>
</dbReference>
<dbReference type="Proteomes" id="UP000523431">
    <property type="component" value="Unassembled WGS sequence"/>
</dbReference>
<keyword evidence="3" id="KW-0804">Transcription</keyword>
<proteinExistence type="predicted"/>
<dbReference type="EMBL" id="JACIID010000014">
    <property type="protein sequence ID" value="MBB4538452.1"/>
    <property type="molecule type" value="Genomic_DNA"/>
</dbReference>
<name>A0A7W6ZMM3_RHIET</name>
<dbReference type="InterPro" id="IPR036390">
    <property type="entry name" value="WH_DNA-bd_sf"/>
</dbReference>
<protein>
    <submittedName>
        <fullName evidence="6">DNA-binding HxlR family transcriptional regulator</fullName>
    </submittedName>
</protein>
<keyword evidence="1" id="KW-0805">Transcription regulation</keyword>
<evidence type="ECO:0000259" key="4">
    <source>
        <dbReference type="PROSITE" id="PS51118"/>
    </source>
</evidence>
<dbReference type="Pfam" id="PF01638">
    <property type="entry name" value="HxlR"/>
    <property type="match status" value="1"/>
</dbReference>
<keyword evidence="2 6" id="KW-0238">DNA-binding</keyword>
<dbReference type="AlphaFoldDB" id="A0A7W6ZMM3"/>
<evidence type="ECO:0000256" key="3">
    <source>
        <dbReference type="ARBA" id="ARBA00023163"/>
    </source>
</evidence>
<dbReference type="EMBL" id="JACIHU010000014">
    <property type="protein sequence ID" value="MBB4482772.1"/>
    <property type="molecule type" value="Genomic_DNA"/>
</dbReference>
<feature type="domain" description="HTH hxlR-type" evidence="4">
    <location>
        <begin position="52"/>
        <end position="150"/>
    </location>
</feature>
<dbReference type="InterPro" id="IPR002577">
    <property type="entry name" value="HTH_HxlR"/>
</dbReference>
<accession>A0A7W6ZMM3</accession>
<dbReference type="Proteomes" id="UP000557344">
    <property type="component" value="Unassembled WGS sequence"/>
</dbReference>
<sequence length="157" mass="17099">MASDIAELGNSISLANQISISYFIFKFLQGNLDRSMSLKVRKNRSSLPPEPCELTECMAIIAGAWAPNVIWHLRAGARRFSELRVDIPPVSAKVLSQRLRELEARGVINRTVQPTMPPSVEYSLTPLGRELVPALSAIVEVGHKLKTVGTGSTTSGT</sequence>